<dbReference type="RefSeq" id="WP_167166410.1">
    <property type="nucleotide sequence ID" value="NZ_BAAAOO010000015.1"/>
</dbReference>
<name>A0ABX0SGA1_9ACTN</name>
<feature type="domain" description="ABC transporter" evidence="5">
    <location>
        <begin position="12"/>
        <end position="263"/>
    </location>
</feature>
<comment type="caution">
    <text evidence="6">The sequence shown here is derived from an EMBL/GenBank/DDBJ whole genome shotgun (WGS) entry which is preliminary data.</text>
</comment>
<evidence type="ECO:0000256" key="1">
    <source>
        <dbReference type="ARBA" id="ARBA00005417"/>
    </source>
</evidence>
<keyword evidence="4 6" id="KW-0067">ATP-binding</keyword>
<evidence type="ECO:0000259" key="5">
    <source>
        <dbReference type="PROSITE" id="PS50893"/>
    </source>
</evidence>
<dbReference type="SMART" id="SM00382">
    <property type="entry name" value="AAA"/>
    <property type="match status" value="2"/>
</dbReference>
<evidence type="ECO:0000256" key="2">
    <source>
        <dbReference type="ARBA" id="ARBA00022448"/>
    </source>
</evidence>
<dbReference type="Pfam" id="PF08352">
    <property type="entry name" value="oligo_HPY"/>
    <property type="match status" value="2"/>
</dbReference>
<dbReference type="InterPro" id="IPR027417">
    <property type="entry name" value="P-loop_NTPase"/>
</dbReference>
<keyword evidence="2" id="KW-0813">Transport</keyword>
<dbReference type="PANTHER" id="PTHR43776:SF7">
    <property type="entry name" value="D,D-DIPEPTIDE TRANSPORT ATP-BINDING PROTEIN DDPF-RELATED"/>
    <property type="match status" value="1"/>
</dbReference>
<dbReference type="NCBIfam" id="NF008453">
    <property type="entry name" value="PRK11308.1"/>
    <property type="match status" value="2"/>
</dbReference>
<dbReference type="InterPro" id="IPR017871">
    <property type="entry name" value="ABC_transporter-like_CS"/>
</dbReference>
<dbReference type="InterPro" id="IPR013563">
    <property type="entry name" value="Oligopep_ABC_C"/>
</dbReference>
<sequence>MSEAEVPQRPVLEVRDLHVRFLTAGSTEDAVRGLSFSVSPGEVLALVGESGSGKTTTALAIDGLLPSYATATRGAITIDGVRIDDLGQRAARKLRASRIGFIPQDPGTSLHPLYSVGYQIAEALRLHNPRLTRRAARTKAIDLMQAVGISDPAERYSHSPHQFSGGMRQRILIAIALAGRPSLVIADEPTSALDATVQRSILDLIDTKIIEIGAAMLIITHDLAMASERADRIAVMKDGRIVEAGRSSQVLANPEAQYTRALVASEPSLDGLAEGRDRQPPPADDATAPLLVARNLRKTFETRDGRITAVSDVSFTLRAGQTVALVGESGSGKTTTAMMALGIESPTSGEVEIGGARLETLRTRKEVLAARRLVQPVFQNPVASLDVRQRVGSILTEPLAVHRIGDRISRAERVRETLDMVRLPARYLGRYPHELSGGQAQRVAIARALVLRPSVMVLDEALSALDALVQQQIIDLLDELQRDLRVGYLLISHDLGVVARVSDVVHVMHKGVVVESGAADQIFANPRNDYTRRLLDAVPGRRPRTVKEAIDS</sequence>
<dbReference type="PROSITE" id="PS50893">
    <property type="entry name" value="ABC_TRANSPORTER_2"/>
    <property type="match status" value="2"/>
</dbReference>
<dbReference type="InterPro" id="IPR003439">
    <property type="entry name" value="ABC_transporter-like_ATP-bd"/>
</dbReference>
<accession>A0ABX0SGA1</accession>
<dbReference type="InterPro" id="IPR003593">
    <property type="entry name" value="AAA+_ATPase"/>
</dbReference>
<dbReference type="SUPFAM" id="SSF52540">
    <property type="entry name" value="P-loop containing nucleoside triphosphate hydrolases"/>
    <property type="match status" value="2"/>
</dbReference>
<dbReference type="Pfam" id="PF00005">
    <property type="entry name" value="ABC_tran"/>
    <property type="match status" value="2"/>
</dbReference>
<evidence type="ECO:0000313" key="6">
    <source>
        <dbReference type="EMBL" id="NIH57025.1"/>
    </source>
</evidence>
<dbReference type="EMBL" id="JAAMOZ010000001">
    <property type="protein sequence ID" value="NIH57025.1"/>
    <property type="molecule type" value="Genomic_DNA"/>
</dbReference>
<evidence type="ECO:0000256" key="3">
    <source>
        <dbReference type="ARBA" id="ARBA00022741"/>
    </source>
</evidence>
<proteinExistence type="inferred from homology"/>
<dbReference type="PROSITE" id="PS00211">
    <property type="entry name" value="ABC_TRANSPORTER_1"/>
    <property type="match status" value="2"/>
</dbReference>
<keyword evidence="3" id="KW-0547">Nucleotide-binding</keyword>
<feature type="domain" description="ABC transporter" evidence="5">
    <location>
        <begin position="291"/>
        <end position="535"/>
    </location>
</feature>
<organism evidence="6 7">
    <name type="scientific">Brooklawnia cerclae</name>
    <dbReference type="NCBI Taxonomy" id="349934"/>
    <lineage>
        <taxon>Bacteria</taxon>
        <taxon>Bacillati</taxon>
        <taxon>Actinomycetota</taxon>
        <taxon>Actinomycetes</taxon>
        <taxon>Propionibacteriales</taxon>
        <taxon>Propionibacteriaceae</taxon>
        <taxon>Brooklawnia</taxon>
    </lineage>
</organism>
<dbReference type="GO" id="GO:0005524">
    <property type="term" value="F:ATP binding"/>
    <property type="evidence" value="ECO:0007669"/>
    <property type="project" value="UniProtKB-KW"/>
</dbReference>
<protein>
    <submittedName>
        <fullName evidence="6">Peptide/nickel transport system ATP-binding protein</fullName>
    </submittedName>
</protein>
<dbReference type="PANTHER" id="PTHR43776">
    <property type="entry name" value="TRANSPORT ATP-BINDING PROTEIN"/>
    <property type="match status" value="1"/>
</dbReference>
<evidence type="ECO:0000313" key="7">
    <source>
        <dbReference type="Proteomes" id="UP000749311"/>
    </source>
</evidence>
<dbReference type="Gene3D" id="3.40.50.300">
    <property type="entry name" value="P-loop containing nucleotide triphosphate hydrolases"/>
    <property type="match status" value="2"/>
</dbReference>
<comment type="similarity">
    <text evidence="1">Belongs to the ABC transporter superfamily.</text>
</comment>
<gene>
    <name evidence="6" type="ORF">FB473_001670</name>
</gene>
<dbReference type="Proteomes" id="UP000749311">
    <property type="component" value="Unassembled WGS sequence"/>
</dbReference>
<keyword evidence="7" id="KW-1185">Reference proteome</keyword>
<reference evidence="6 7" key="1">
    <citation type="submission" date="2020-02" db="EMBL/GenBank/DDBJ databases">
        <title>Sequencing the genomes of 1000 actinobacteria strains.</title>
        <authorList>
            <person name="Klenk H.-P."/>
        </authorList>
    </citation>
    <scope>NUCLEOTIDE SEQUENCE [LARGE SCALE GENOMIC DNA]</scope>
    <source>
        <strain evidence="6 7">DSM 19609</strain>
    </source>
</reference>
<dbReference type="InterPro" id="IPR050319">
    <property type="entry name" value="ABC_transp_ATP-bind"/>
</dbReference>
<evidence type="ECO:0000256" key="4">
    <source>
        <dbReference type="ARBA" id="ARBA00022840"/>
    </source>
</evidence>
<dbReference type="CDD" id="cd03257">
    <property type="entry name" value="ABC_NikE_OppD_transporters"/>
    <property type="match status" value="2"/>
</dbReference>